<keyword evidence="3" id="KW-0547">Nucleotide-binding</keyword>
<protein>
    <recommendedName>
        <fullName evidence="1">glutamate--cysteine ligase</fullName>
        <ecNumber evidence="1">6.3.2.2</ecNumber>
    </recommendedName>
</protein>
<organism evidence="6 7">
    <name type="scientific">Ezakiella coagulans</name>
    <dbReference type="NCBI Taxonomy" id="46507"/>
    <lineage>
        <taxon>Bacteria</taxon>
        <taxon>Bacillati</taxon>
        <taxon>Bacillota</taxon>
        <taxon>Tissierellia</taxon>
        <taxon>Ezakiella</taxon>
    </lineage>
</organism>
<evidence type="ECO:0000256" key="5">
    <source>
        <dbReference type="ARBA" id="ARBA00048819"/>
    </source>
</evidence>
<dbReference type="InterPro" id="IPR014746">
    <property type="entry name" value="Gln_synth/guanido_kin_cat_dom"/>
</dbReference>
<sequence>MDKLDFVINYIESGEKPETEENLGVECEHLILKEDGRAVGYFDNGGTQDIFNDLVKNQGFEPHIEEGKILSCKKGEFSISTEPGGQIEFSSKQKRCVKTIEAGILDFYDLILPEIDKYGNGLYTVPFQPVSRIEDYEILPKERYYAMFDYFKKHGKLSHLMMKGTTSLQCSIDFHNEKDYSRKYGMATRLTNILYTLFDNVAFKENRPLDIYAYRAKIWENTDPARTGVLERAFRPDFSYKDYANKFLATDAIFTLEQGEFKRFDGTIGEAIGDDFDLEKLEHLLTMVFFDVRTKKFIEIRMIDSLPWPYNVGAVALINNIFYNDDNLDRMWNLLGDMTYKEHLRSREEIYKKGPQAKLMGKKISRWGEEILSALDVNDYDRKALQKIVPLMEGNTLRNKQLEIYNRTYNVKEAIEINRVKTVPHTPMKDLKTGC</sequence>
<dbReference type="EC" id="6.3.2.2" evidence="1"/>
<accession>A0A2U1DML4</accession>
<comment type="catalytic activity">
    <reaction evidence="5">
        <text>L-cysteine + L-glutamate + ATP = gamma-L-glutamyl-L-cysteine + ADP + phosphate + H(+)</text>
        <dbReference type="Rhea" id="RHEA:13285"/>
        <dbReference type="ChEBI" id="CHEBI:15378"/>
        <dbReference type="ChEBI" id="CHEBI:29985"/>
        <dbReference type="ChEBI" id="CHEBI:30616"/>
        <dbReference type="ChEBI" id="CHEBI:35235"/>
        <dbReference type="ChEBI" id="CHEBI:43474"/>
        <dbReference type="ChEBI" id="CHEBI:58173"/>
        <dbReference type="ChEBI" id="CHEBI:456216"/>
        <dbReference type="EC" id="6.3.2.2"/>
    </reaction>
</comment>
<dbReference type="GO" id="GO:0006750">
    <property type="term" value="P:glutathione biosynthetic process"/>
    <property type="evidence" value="ECO:0007669"/>
    <property type="project" value="InterPro"/>
</dbReference>
<evidence type="ECO:0000256" key="1">
    <source>
        <dbReference type="ARBA" id="ARBA00012220"/>
    </source>
</evidence>
<dbReference type="Proteomes" id="UP000245793">
    <property type="component" value="Unassembled WGS sequence"/>
</dbReference>
<comment type="caution">
    <text evidence="6">The sequence shown here is derived from an EMBL/GenBank/DDBJ whole genome shotgun (WGS) entry which is preliminary data.</text>
</comment>
<dbReference type="AlphaFoldDB" id="A0A2U1DML4"/>
<gene>
    <name evidence="6" type="ORF">C7381_11310</name>
</gene>
<dbReference type="SUPFAM" id="SSF55931">
    <property type="entry name" value="Glutamine synthetase/guanido kinase"/>
    <property type="match status" value="1"/>
</dbReference>
<keyword evidence="2 6" id="KW-0436">Ligase</keyword>
<evidence type="ECO:0000256" key="2">
    <source>
        <dbReference type="ARBA" id="ARBA00022598"/>
    </source>
</evidence>
<dbReference type="InterPro" id="IPR006336">
    <property type="entry name" value="GCS2"/>
</dbReference>
<dbReference type="EMBL" id="QEKV01000013">
    <property type="protein sequence ID" value="PVY88910.1"/>
    <property type="molecule type" value="Genomic_DNA"/>
</dbReference>
<proteinExistence type="predicted"/>
<evidence type="ECO:0000313" key="6">
    <source>
        <dbReference type="EMBL" id="PVY88910.1"/>
    </source>
</evidence>
<name>A0A2U1DML4_9FIRM</name>
<dbReference type="Gene3D" id="3.30.590.20">
    <property type="match status" value="1"/>
</dbReference>
<dbReference type="Pfam" id="PF04107">
    <property type="entry name" value="GCS2"/>
    <property type="match status" value="1"/>
</dbReference>
<dbReference type="InterPro" id="IPR035434">
    <property type="entry name" value="GCL_bact_plant"/>
</dbReference>
<evidence type="ECO:0000256" key="3">
    <source>
        <dbReference type="ARBA" id="ARBA00022741"/>
    </source>
</evidence>
<evidence type="ECO:0000256" key="4">
    <source>
        <dbReference type="ARBA" id="ARBA00022840"/>
    </source>
</evidence>
<reference evidence="6 7" key="1">
    <citation type="submission" date="2018-04" db="EMBL/GenBank/DDBJ databases">
        <title>Genomic Encyclopedia of Type Strains, Phase IV (KMG-IV): sequencing the most valuable type-strain genomes for metagenomic binning, comparative biology and taxonomic classification.</title>
        <authorList>
            <person name="Goeker M."/>
        </authorList>
    </citation>
    <scope>NUCLEOTIDE SEQUENCE [LARGE SCALE GENOMIC DNA]</scope>
    <source>
        <strain evidence="6 7">DSM 20705</strain>
    </source>
</reference>
<dbReference type="PANTHER" id="PTHR34378">
    <property type="entry name" value="GLUTAMATE--CYSTEINE LIGASE, CHLOROPLASTIC"/>
    <property type="match status" value="1"/>
</dbReference>
<dbReference type="GO" id="GO:0005524">
    <property type="term" value="F:ATP binding"/>
    <property type="evidence" value="ECO:0007669"/>
    <property type="project" value="UniProtKB-KW"/>
</dbReference>
<dbReference type="PANTHER" id="PTHR34378:SF1">
    <property type="entry name" value="GLUTAMATE--CYSTEINE LIGASE, CHLOROPLASTIC"/>
    <property type="match status" value="1"/>
</dbReference>
<keyword evidence="7" id="KW-1185">Reference proteome</keyword>
<dbReference type="GO" id="GO:0004357">
    <property type="term" value="F:glutamate-cysteine ligase activity"/>
    <property type="evidence" value="ECO:0007669"/>
    <property type="project" value="UniProtKB-EC"/>
</dbReference>
<evidence type="ECO:0000313" key="7">
    <source>
        <dbReference type="Proteomes" id="UP000245793"/>
    </source>
</evidence>
<keyword evidence="4" id="KW-0067">ATP-binding</keyword>
<dbReference type="RefSeq" id="WP_116480560.1">
    <property type="nucleotide sequence ID" value="NZ_QEKV01000013.1"/>
</dbReference>